<dbReference type="EMBL" id="LWSA01000185">
    <property type="protein sequence ID" value="OCX70934.1"/>
    <property type="molecule type" value="Genomic_DNA"/>
</dbReference>
<gene>
    <name evidence="2" type="ORF">A6M23_11375</name>
    <name evidence="1" type="ORF">A6P07_13080</name>
</gene>
<evidence type="ECO:0000313" key="1">
    <source>
        <dbReference type="EMBL" id="OCX70934.1"/>
    </source>
</evidence>
<evidence type="ECO:0000313" key="4">
    <source>
        <dbReference type="Proteomes" id="UP000095008"/>
    </source>
</evidence>
<name>A0A1C2I6U2_ACITH</name>
<dbReference type="EMBL" id="LWRY01000128">
    <property type="protein sequence ID" value="OCX71647.1"/>
    <property type="molecule type" value="Genomic_DNA"/>
</dbReference>
<dbReference type="Proteomes" id="UP000094893">
    <property type="component" value="Unassembled WGS sequence"/>
</dbReference>
<proteinExistence type="predicted"/>
<protein>
    <submittedName>
        <fullName evidence="2">Uncharacterized protein</fullName>
    </submittedName>
</protein>
<reference evidence="2 3" key="1">
    <citation type="journal article" date="2016" name="Int. J. Mol. Sci.">
        <title>Comparative genomics of the extreme acidophile Acidithiobacillus thiooxidans reveals intraspecific divergence and niche adaptation.</title>
        <authorList>
            <person name="Zhang X."/>
            <person name="Feng X."/>
            <person name="Tao J."/>
            <person name="Ma L."/>
            <person name="Xiao Y."/>
            <person name="Liang Y."/>
            <person name="Liu X."/>
            <person name="Yin H."/>
        </authorList>
    </citation>
    <scope>NUCLEOTIDE SEQUENCE [LARGE SCALE GENOMIC DNA]</scope>
    <source>
        <strain evidence="1 3">A02</strain>
        <strain evidence="2">DXS-W</strain>
    </source>
</reference>
<comment type="caution">
    <text evidence="2">The sequence shown here is derived from an EMBL/GenBank/DDBJ whole genome shotgun (WGS) entry which is preliminary data.</text>
</comment>
<keyword evidence="4" id="KW-1185">Reference proteome</keyword>
<accession>A0A1C2I6U2</accession>
<dbReference type="RefSeq" id="WP_024893669.1">
    <property type="nucleotide sequence ID" value="NZ_JAAOMO010000052.1"/>
</dbReference>
<sequence length="81" mass="9532">MRLESIIQQQQETLQGWHQQSQRDTEDLVELLIESFQVRSPVWRRRAEMRSTAYVRNRAGSSARGMSKGYAQVAIRKVIRQ</sequence>
<evidence type="ECO:0000313" key="3">
    <source>
        <dbReference type="Proteomes" id="UP000094893"/>
    </source>
</evidence>
<evidence type="ECO:0000313" key="2">
    <source>
        <dbReference type="EMBL" id="OCX71647.1"/>
    </source>
</evidence>
<organism evidence="2 4">
    <name type="scientific">Acidithiobacillus thiooxidans</name>
    <name type="common">Thiobacillus thiooxidans</name>
    <dbReference type="NCBI Taxonomy" id="930"/>
    <lineage>
        <taxon>Bacteria</taxon>
        <taxon>Pseudomonadati</taxon>
        <taxon>Pseudomonadota</taxon>
        <taxon>Acidithiobacillia</taxon>
        <taxon>Acidithiobacillales</taxon>
        <taxon>Acidithiobacillaceae</taxon>
        <taxon>Acidithiobacillus</taxon>
    </lineage>
</organism>
<dbReference type="AlphaFoldDB" id="A0A1C2I6U2"/>
<dbReference type="Proteomes" id="UP000095008">
    <property type="component" value="Unassembled WGS sequence"/>
</dbReference>